<dbReference type="AlphaFoldDB" id="A0AA37C1P0"/>
<proteinExistence type="predicted"/>
<dbReference type="InterPro" id="IPR037401">
    <property type="entry name" value="SnoaL-like"/>
</dbReference>
<accession>A0AA37C1P0</accession>
<sequence length="114" mass="11771">MASTEQVAERFHAALTAADADGLRGVLADEVTFEGPVATASGVAECVAGLVEMGKMISGDQVEVRLVDGGNVLTWSTVRAGGGPGRPTVTWLRVDGERITAIRTVFDARGTGGR</sequence>
<feature type="domain" description="SnoaL-like" evidence="1">
    <location>
        <begin position="8"/>
        <end position="101"/>
    </location>
</feature>
<dbReference type="SUPFAM" id="SSF54427">
    <property type="entry name" value="NTF2-like"/>
    <property type="match status" value="1"/>
</dbReference>
<evidence type="ECO:0000259" key="1">
    <source>
        <dbReference type="Pfam" id="PF12680"/>
    </source>
</evidence>
<dbReference type="Pfam" id="PF12680">
    <property type="entry name" value="SnoaL_2"/>
    <property type="match status" value="1"/>
</dbReference>
<dbReference type="InterPro" id="IPR032710">
    <property type="entry name" value="NTF2-like_dom_sf"/>
</dbReference>
<organism evidence="2 3">
    <name type="scientific">Streptomyces albidoflavus</name>
    <dbReference type="NCBI Taxonomy" id="1886"/>
    <lineage>
        <taxon>Bacteria</taxon>
        <taxon>Bacillati</taxon>
        <taxon>Actinomycetota</taxon>
        <taxon>Actinomycetes</taxon>
        <taxon>Kitasatosporales</taxon>
        <taxon>Streptomycetaceae</taxon>
        <taxon>Streptomyces</taxon>
        <taxon>Streptomyces albidoflavus group</taxon>
    </lineage>
</organism>
<gene>
    <name evidence="2" type="ORF">ScoT_31830</name>
</gene>
<dbReference type="Gene3D" id="3.10.450.50">
    <property type="match status" value="1"/>
</dbReference>
<dbReference type="Proteomes" id="UP001051844">
    <property type="component" value="Unassembled WGS sequence"/>
</dbReference>
<comment type="caution">
    <text evidence="2">The sequence shown here is derived from an EMBL/GenBank/DDBJ whole genome shotgun (WGS) entry which is preliminary data.</text>
</comment>
<reference evidence="2" key="1">
    <citation type="submission" date="2022-09" db="EMBL/GenBank/DDBJ databases">
        <title>Whole genome shotgun sequence of Streptomyces albidoflavus NBRC 12854.</title>
        <authorList>
            <person name="Komaki H."/>
            <person name="Tamura T."/>
        </authorList>
    </citation>
    <scope>NUCLEOTIDE SEQUENCE</scope>
    <source>
        <strain evidence="2">NBRC 12854</strain>
    </source>
</reference>
<evidence type="ECO:0000313" key="2">
    <source>
        <dbReference type="EMBL" id="GHI47009.1"/>
    </source>
</evidence>
<name>A0AA37C1P0_9ACTN</name>
<evidence type="ECO:0000313" key="3">
    <source>
        <dbReference type="Proteomes" id="UP001051844"/>
    </source>
</evidence>
<dbReference type="EMBL" id="BNDZ01000005">
    <property type="protein sequence ID" value="GHI47009.1"/>
    <property type="molecule type" value="Genomic_DNA"/>
</dbReference>
<dbReference type="RefSeq" id="WP_129826530.1">
    <property type="nucleotide sequence ID" value="NZ_BNDZ01000005.1"/>
</dbReference>
<protein>
    <recommendedName>
        <fullName evidence="1">SnoaL-like domain-containing protein</fullName>
    </recommendedName>
</protein>